<dbReference type="PANTHER" id="PTHR43283:SF17">
    <property type="entry name" value="(LOVD), PUTATIVE (AFU_ORTHOLOGUE AFUA_5G00920)-RELATED"/>
    <property type="match status" value="1"/>
</dbReference>
<evidence type="ECO:0000256" key="1">
    <source>
        <dbReference type="ARBA" id="ARBA00009009"/>
    </source>
</evidence>
<dbReference type="AlphaFoldDB" id="A0A5N5XDL8"/>
<dbReference type="SUPFAM" id="SSF56601">
    <property type="entry name" value="beta-lactamase/transpeptidase-like"/>
    <property type="match status" value="1"/>
</dbReference>
<gene>
    <name evidence="4" type="ORF">BDV29DRAFT_119682</name>
</gene>
<dbReference type="EMBL" id="ML732154">
    <property type="protein sequence ID" value="KAB8078863.1"/>
    <property type="molecule type" value="Genomic_DNA"/>
</dbReference>
<sequence length="396" mass="44780">MTMTSFDEIVNSFRHSSGQDKQPLPRVTLGSINKDGSFHYAKAFSDESLDPTETDAVHWIASSTKFVTTIAAMQCVERGELDLDADIANVLPEWKDPQILTGLDEKDEPIFRPATNAITLRHLLTHSSGMAYVFMHPLLARYQGIQGEQPLIQQSIKDSFHQFLLFEPGERWMYSPGVDWAGVAVERVTSMKLGEYMQRHIFDIVSVKDATFHLDQRHDLRARKTKNWERVGQGLEEEKNPIWPDPIAEDMGGGGLYTTVNELLKIYRGVLTGKLLRSETVKEMFQPHLENTRGLDRPDEYSLSFRNAIWNAVPDSVPASFGIGGLINTAAIPKRRGIHSLTWSGLPNCYWWIDINNGVAGIYLSQLVPTGDQKAIELLTEFEKFVYSSLDNRHTQ</sequence>
<dbReference type="InterPro" id="IPR050789">
    <property type="entry name" value="Diverse_Enzym_Activities"/>
</dbReference>
<dbReference type="Pfam" id="PF00144">
    <property type="entry name" value="Beta-lactamase"/>
    <property type="match status" value="1"/>
</dbReference>
<dbReference type="Proteomes" id="UP000326565">
    <property type="component" value="Unassembled WGS sequence"/>
</dbReference>
<protein>
    <submittedName>
        <fullName evidence="4">Beta-lactamase/transpeptidase-like protein</fullName>
    </submittedName>
</protein>
<proteinExistence type="inferred from homology"/>
<dbReference type="Gene3D" id="3.40.710.10">
    <property type="entry name" value="DD-peptidase/beta-lactamase superfamily"/>
    <property type="match status" value="1"/>
</dbReference>
<organism evidence="4 5">
    <name type="scientific">Aspergillus leporis</name>
    <dbReference type="NCBI Taxonomy" id="41062"/>
    <lineage>
        <taxon>Eukaryota</taxon>
        <taxon>Fungi</taxon>
        <taxon>Dikarya</taxon>
        <taxon>Ascomycota</taxon>
        <taxon>Pezizomycotina</taxon>
        <taxon>Eurotiomycetes</taxon>
        <taxon>Eurotiomycetidae</taxon>
        <taxon>Eurotiales</taxon>
        <taxon>Aspergillaceae</taxon>
        <taxon>Aspergillus</taxon>
        <taxon>Aspergillus subgen. Circumdati</taxon>
    </lineage>
</organism>
<dbReference type="InterPro" id="IPR012338">
    <property type="entry name" value="Beta-lactam/transpept-like"/>
</dbReference>
<evidence type="ECO:0000313" key="4">
    <source>
        <dbReference type="EMBL" id="KAB8078863.1"/>
    </source>
</evidence>
<evidence type="ECO:0000313" key="5">
    <source>
        <dbReference type="Proteomes" id="UP000326565"/>
    </source>
</evidence>
<dbReference type="PANTHER" id="PTHR43283">
    <property type="entry name" value="BETA-LACTAMASE-RELATED"/>
    <property type="match status" value="1"/>
</dbReference>
<evidence type="ECO:0000256" key="2">
    <source>
        <dbReference type="ARBA" id="ARBA00022801"/>
    </source>
</evidence>
<comment type="similarity">
    <text evidence="1">Belongs to the class-A beta-lactamase family.</text>
</comment>
<dbReference type="OrthoDB" id="428260at2759"/>
<feature type="domain" description="Beta-lactamase-related" evidence="3">
    <location>
        <begin position="34"/>
        <end position="371"/>
    </location>
</feature>
<reference evidence="4 5" key="1">
    <citation type="submission" date="2019-04" db="EMBL/GenBank/DDBJ databases">
        <title>Friends and foes A comparative genomics study of 23 Aspergillus species from section Flavi.</title>
        <authorList>
            <consortium name="DOE Joint Genome Institute"/>
            <person name="Kjaerbolling I."/>
            <person name="Vesth T."/>
            <person name="Frisvad J.C."/>
            <person name="Nybo J.L."/>
            <person name="Theobald S."/>
            <person name="Kildgaard S."/>
            <person name="Isbrandt T."/>
            <person name="Kuo A."/>
            <person name="Sato A."/>
            <person name="Lyhne E.K."/>
            <person name="Kogle M.E."/>
            <person name="Wiebenga A."/>
            <person name="Kun R.S."/>
            <person name="Lubbers R.J."/>
            <person name="Makela M.R."/>
            <person name="Barry K."/>
            <person name="Chovatia M."/>
            <person name="Clum A."/>
            <person name="Daum C."/>
            <person name="Haridas S."/>
            <person name="He G."/>
            <person name="LaButti K."/>
            <person name="Lipzen A."/>
            <person name="Mondo S."/>
            <person name="Riley R."/>
            <person name="Salamov A."/>
            <person name="Simmons B.A."/>
            <person name="Magnuson J.K."/>
            <person name="Henrissat B."/>
            <person name="Mortensen U.H."/>
            <person name="Larsen T.O."/>
            <person name="Devries R.P."/>
            <person name="Grigoriev I.V."/>
            <person name="Machida M."/>
            <person name="Baker S.E."/>
            <person name="Andersen M.R."/>
        </authorList>
    </citation>
    <scope>NUCLEOTIDE SEQUENCE [LARGE SCALE GENOMIC DNA]</scope>
    <source>
        <strain evidence="4 5">CBS 151.66</strain>
    </source>
</reference>
<accession>A0A5N5XDL8</accession>
<dbReference type="GO" id="GO:0016787">
    <property type="term" value="F:hydrolase activity"/>
    <property type="evidence" value="ECO:0007669"/>
    <property type="project" value="UniProtKB-KW"/>
</dbReference>
<dbReference type="InterPro" id="IPR001466">
    <property type="entry name" value="Beta-lactam-related"/>
</dbReference>
<name>A0A5N5XDL8_9EURO</name>
<keyword evidence="5" id="KW-1185">Reference proteome</keyword>
<evidence type="ECO:0000259" key="3">
    <source>
        <dbReference type="Pfam" id="PF00144"/>
    </source>
</evidence>
<keyword evidence="2" id="KW-0378">Hydrolase</keyword>